<evidence type="ECO:0000313" key="1">
    <source>
        <dbReference type="EMBL" id="MBB5912565.1"/>
    </source>
</evidence>
<evidence type="ECO:0000313" key="2">
    <source>
        <dbReference type="Proteomes" id="UP000540412"/>
    </source>
</evidence>
<gene>
    <name evidence="1" type="ORF">BJY24_001432</name>
</gene>
<keyword evidence="2" id="KW-1185">Reference proteome</keyword>
<accession>A0A7W9PAW0</accession>
<dbReference type="AlphaFoldDB" id="A0A7W9PAW0"/>
<dbReference type="InterPro" id="IPR009959">
    <property type="entry name" value="Cyclase_SnoaL-like"/>
</dbReference>
<dbReference type="EMBL" id="JACHIT010000001">
    <property type="protein sequence ID" value="MBB5912565.1"/>
    <property type="molecule type" value="Genomic_DNA"/>
</dbReference>
<name>A0A7W9PAW0_9NOCA</name>
<dbReference type="Proteomes" id="UP000540412">
    <property type="component" value="Unassembled WGS sequence"/>
</dbReference>
<protein>
    <submittedName>
        <fullName evidence="1">Putative ester cyclase</fullName>
    </submittedName>
</protein>
<dbReference type="GO" id="GO:0030638">
    <property type="term" value="P:polyketide metabolic process"/>
    <property type="evidence" value="ECO:0007669"/>
    <property type="project" value="InterPro"/>
</dbReference>
<reference evidence="1 2" key="1">
    <citation type="submission" date="2020-08" db="EMBL/GenBank/DDBJ databases">
        <title>Sequencing the genomes of 1000 actinobacteria strains.</title>
        <authorList>
            <person name="Klenk H.-P."/>
        </authorList>
    </citation>
    <scope>NUCLEOTIDE SEQUENCE [LARGE SCALE GENOMIC DNA]</scope>
    <source>
        <strain evidence="1 2">DSM 43582</strain>
    </source>
</reference>
<dbReference type="Gene3D" id="3.10.450.50">
    <property type="match status" value="1"/>
</dbReference>
<dbReference type="PANTHER" id="PTHR38436">
    <property type="entry name" value="POLYKETIDE CYCLASE SNOAL-LIKE DOMAIN"/>
    <property type="match status" value="1"/>
</dbReference>
<sequence length="136" mass="14849">MSVEDTTRTTGERLYQVLDAQDWSTIGALVSPDLVVRVGSGPPMGLAAWRRNQEVFYRGFPDGRHILDEVLVIGARFVSRCRFEGTHIGSFGAHAPTGTAVSVGVIHIDHFDNGLLVEHYGQLDLHGLLQQIGSPL</sequence>
<dbReference type="SUPFAM" id="SSF54427">
    <property type="entry name" value="NTF2-like"/>
    <property type="match status" value="1"/>
</dbReference>
<dbReference type="RefSeq" id="WP_083905644.1">
    <property type="nucleotide sequence ID" value="NZ_JACHIT010000001.1"/>
</dbReference>
<comment type="caution">
    <text evidence="1">The sequence shown here is derived from an EMBL/GenBank/DDBJ whole genome shotgun (WGS) entry which is preliminary data.</text>
</comment>
<proteinExistence type="predicted"/>
<dbReference type="PANTHER" id="PTHR38436:SF1">
    <property type="entry name" value="ESTER CYCLASE"/>
    <property type="match status" value="1"/>
</dbReference>
<organism evidence="1 2">
    <name type="scientific">Nocardia transvalensis</name>
    <dbReference type="NCBI Taxonomy" id="37333"/>
    <lineage>
        <taxon>Bacteria</taxon>
        <taxon>Bacillati</taxon>
        <taxon>Actinomycetota</taxon>
        <taxon>Actinomycetes</taxon>
        <taxon>Mycobacteriales</taxon>
        <taxon>Nocardiaceae</taxon>
        <taxon>Nocardia</taxon>
    </lineage>
</organism>
<dbReference type="Pfam" id="PF07366">
    <property type="entry name" value="SnoaL"/>
    <property type="match status" value="1"/>
</dbReference>
<dbReference type="InterPro" id="IPR032710">
    <property type="entry name" value="NTF2-like_dom_sf"/>
</dbReference>